<gene>
    <name evidence="2" type="ORF">DR950_36040</name>
</gene>
<dbReference type="Pfam" id="PF13148">
    <property type="entry name" value="DUF3987"/>
    <property type="match status" value="1"/>
</dbReference>
<dbReference type="InterPro" id="IPR025048">
    <property type="entry name" value="DUF3987"/>
</dbReference>
<evidence type="ECO:0000313" key="3">
    <source>
        <dbReference type="Proteomes" id="UP000263377"/>
    </source>
</evidence>
<feature type="compositionally biased region" description="Low complexity" evidence="1">
    <location>
        <begin position="435"/>
        <end position="450"/>
    </location>
</feature>
<proteinExistence type="predicted"/>
<protein>
    <submittedName>
        <fullName evidence="2">DUF3987 domain-containing protein</fullName>
    </submittedName>
</protein>
<dbReference type="EMBL" id="QVIG01000001">
    <property type="protein sequence ID" value="RGD62448.1"/>
    <property type="molecule type" value="Genomic_DNA"/>
</dbReference>
<organism evidence="2 3">
    <name type="scientific">Kitasatospora xanthocidica</name>
    <dbReference type="NCBI Taxonomy" id="83382"/>
    <lineage>
        <taxon>Bacteria</taxon>
        <taxon>Bacillati</taxon>
        <taxon>Actinomycetota</taxon>
        <taxon>Actinomycetes</taxon>
        <taxon>Kitasatosporales</taxon>
        <taxon>Streptomycetaceae</taxon>
        <taxon>Kitasatospora</taxon>
    </lineage>
</organism>
<dbReference type="AlphaFoldDB" id="A0A373A2R3"/>
<dbReference type="RefSeq" id="WP_117490904.1">
    <property type="nucleotide sequence ID" value="NZ_QVIG01000001.1"/>
</dbReference>
<dbReference type="Proteomes" id="UP000263377">
    <property type="component" value="Unassembled WGS sequence"/>
</dbReference>
<name>A0A373A2R3_9ACTN</name>
<reference evidence="2 3" key="1">
    <citation type="submission" date="2018-08" db="EMBL/GenBank/DDBJ databases">
        <title>Diversity &amp; Physiological Properties of Lignin-Decomposing Actinobacteria from Soil.</title>
        <authorList>
            <person name="Roh S.G."/>
            <person name="Kim S.B."/>
        </authorList>
    </citation>
    <scope>NUCLEOTIDE SEQUENCE [LARGE SCALE GENOMIC DNA]</scope>
    <source>
        <strain evidence="2 3">MMS17-GH009</strain>
    </source>
</reference>
<sequence>MASADYSGMFTGRLKALVDEFAPQMNWSPIGLGGTLLAVLSAMADDTRVQRGEGSLALPLQVVIVGESGEGKGQLWSMAREIAQNADPVFMGSNVINSVTGGKGLLIEVFGRNNHALVFESEWQRILMSATRNPTLSANIRDLADSVTVAGGTGKDRVVVEDPHVAFLGHIQPEVFASCMSARDASGGSYNRQIFVPIEQENWLSERHRRPPALMVKAQDWFSEALRHSRRTPFLSLTEDALDAADEMERPIRQHIASVPALKPFGARVIEHIRRVAALMCLFDIRKEVNSTDLQAARAFVEYSFTAVEQFASLAANGRGVKTLPDYIREHLVRLGGKAQHSKLVRALGARANAASVRAAVKEMDDIEVLWDESGALGRTAEIYRFRATDQDTEDDLGDGIEVDQAEEETAQVISLPEARRQGRASAKASEETPAEAPAAEPANPLQALL</sequence>
<feature type="region of interest" description="Disordered" evidence="1">
    <location>
        <begin position="408"/>
        <end position="450"/>
    </location>
</feature>
<evidence type="ECO:0000313" key="2">
    <source>
        <dbReference type="EMBL" id="RGD62448.1"/>
    </source>
</evidence>
<accession>A0A373A2R3</accession>
<comment type="caution">
    <text evidence="2">The sequence shown here is derived from an EMBL/GenBank/DDBJ whole genome shotgun (WGS) entry which is preliminary data.</text>
</comment>
<keyword evidence="3" id="KW-1185">Reference proteome</keyword>
<evidence type="ECO:0000256" key="1">
    <source>
        <dbReference type="SAM" id="MobiDB-lite"/>
    </source>
</evidence>